<sequence>MPSHHGIRISLHSQFDATPIPELIFASSPTAPAREEYDHSTLTVLVPSKPSSQFWLEYVCPDPARHPASLHDTQFWFFKLRTRGSCVLSWGVGADDDWRGKVVCGFFDAGIDEAGRAFVEKRGLFFPPVGALGDGEGPVGPPAEGFLVEVFRAKGRRREEVGYEYFGDVVGGEGRGEGADMTTIGRKHGGERQRMYTYALVDAKDEPFVTFKYQLCTEEHFDQMRRPDSSQDGYDGELCSPISPMTIPIALSPSLTRPNRHHSSQPSSLLDRCTNSFLDNGLTLSIPHLAPTTSATSHASPVKQPHPTSHPEEPRHQRHRSDSPHITLTSPNMTTIDCPFERSSAIRTPSPSPSLSDSAGSLTVSPGTPPSQRKSVTSGLLRGVVASAFRRREGRESG</sequence>
<feature type="compositionally biased region" description="Polar residues" evidence="1">
    <location>
        <begin position="324"/>
        <end position="335"/>
    </location>
</feature>
<dbReference type="AlphaFoldDB" id="A0AAJ0DKJ5"/>
<evidence type="ECO:0000313" key="3">
    <source>
        <dbReference type="Proteomes" id="UP001271007"/>
    </source>
</evidence>
<gene>
    <name evidence="2" type="ORF">LTR09_003589</name>
</gene>
<accession>A0AAJ0DKJ5</accession>
<feature type="compositionally biased region" description="Polar residues" evidence="1">
    <location>
        <begin position="362"/>
        <end position="378"/>
    </location>
</feature>
<name>A0AAJ0DKJ5_9PEZI</name>
<reference evidence="2" key="1">
    <citation type="submission" date="2023-04" db="EMBL/GenBank/DDBJ databases">
        <title>Black Yeasts Isolated from many extreme environments.</title>
        <authorList>
            <person name="Coleine C."/>
            <person name="Stajich J.E."/>
            <person name="Selbmann L."/>
        </authorList>
    </citation>
    <scope>NUCLEOTIDE SEQUENCE</scope>
    <source>
        <strain evidence="2">CCFEE 5312</strain>
    </source>
</reference>
<feature type="region of interest" description="Disordered" evidence="1">
    <location>
        <begin position="291"/>
        <end position="398"/>
    </location>
</feature>
<proteinExistence type="predicted"/>
<keyword evidence="3" id="KW-1185">Reference proteome</keyword>
<evidence type="ECO:0000256" key="1">
    <source>
        <dbReference type="SAM" id="MobiDB-lite"/>
    </source>
</evidence>
<dbReference type="Proteomes" id="UP001271007">
    <property type="component" value="Unassembled WGS sequence"/>
</dbReference>
<dbReference type="EMBL" id="JAWDJX010000008">
    <property type="protein sequence ID" value="KAK3055668.1"/>
    <property type="molecule type" value="Genomic_DNA"/>
</dbReference>
<protein>
    <submittedName>
        <fullName evidence="2">Uncharacterized protein</fullName>
    </submittedName>
</protein>
<comment type="caution">
    <text evidence="2">The sequence shown here is derived from an EMBL/GenBank/DDBJ whole genome shotgun (WGS) entry which is preliminary data.</text>
</comment>
<organism evidence="2 3">
    <name type="scientific">Extremus antarcticus</name>
    <dbReference type="NCBI Taxonomy" id="702011"/>
    <lineage>
        <taxon>Eukaryota</taxon>
        <taxon>Fungi</taxon>
        <taxon>Dikarya</taxon>
        <taxon>Ascomycota</taxon>
        <taxon>Pezizomycotina</taxon>
        <taxon>Dothideomycetes</taxon>
        <taxon>Dothideomycetidae</taxon>
        <taxon>Mycosphaerellales</taxon>
        <taxon>Extremaceae</taxon>
        <taxon>Extremus</taxon>
    </lineage>
</organism>
<feature type="region of interest" description="Disordered" evidence="1">
    <location>
        <begin position="249"/>
        <end position="270"/>
    </location>
</feature>
<feature type="compositionally biased region" description="Basic and acidic residues" evidence="1">
    <location>
        <begin position="309"/>
        <end position="323"/>
    </location>
</feature>
<evidence type="ECO:0000313" key="2">
    <source>
        <dbReference type="EMBL" id="KAK3055668.1"/>
    </source>
</evidence>